<dbReference type="EMBL" id="CP003364">
    <property type="protein sequence ID" value="AGA27786.1"/>
    <property type="molecule type" value="Genomic_DNA"/>
</dbReference>
<feature type="compositionally biased region" description="Basic and acidic residues" evidence="1">
    <location>
        <begin position="76"/>
        <end position="93"/>
    </location>
</feature>
<evidence type="ECO:0000256" key="2">
    <source>
        <dbReference type="SAM" id="Phobius"/>
    </source>
</evidence>
<dbReference type="HOGENOM" id="CLU_2397995_0_0_0"/>
<keyword evidence="2" id="KW-1133">Transmembrane helix</keyword>
<name>L0DGH9_SINAD</name>
<feature type="compositionally biased region" description="Pro residues" evidence="1">
    <location>
        <begin position="1"/>
        <end position="11"/>
    </location>
</feature>
<evidence type="ECO:0000256" key="1">
    <source>
        <dbReference type="SAM" id="MobiDB-lite"/>
    </source>
</evidence>
<feature type="region of interest" description="Disordered" evidence="1">
    <location>
        <begin position="65"/>
        <end position="93"/>
    </location>
</feature>
<feature type="region of interest" description="Disordered" evidence="1">
    <location>
        <begin position="1"/>
        <end position="20"/>
    </location>
</feature>
<evidence type="ECO:0000313" key="4">
    <source>
        <dbReference type="Proteomes" id="UP000010798"/>
    </source>
</evidence>
<gene>
    <name evidence="3" type="ordered locus">Sinac_3530</name>
</gene>
<proteinExistence type="predicted"/>
<protein>
    <submittedName>
        <fullName evidence="3">Uncharacterized protein</fullName>
    </submittedName>
</protein>
<dbReference type="STRING" id="886293.Sinac_3530"/>
<feature type="transmembrane region" description="Helical" evidence="2">
    <location>
        <begin position="30"/>
        <end position="54"/>
    </location>
</feature>
<dbReference type="AlphaFoldDB" id="L0DGH9"/>
<evidence type="ECO:0000313" key="3">
    <source>
        <dbReference type="EMBL" id="AGA27786.1"/>
    </source>
</evidence>
<keyword evidence="2" id="KW-0812">Transmembrane</keyword>
<reference evidence="3 4" key="1">
    <citation type="submission" date="2012-02" db="EMBL/GenBank/DDBJ databases">
        <title>Complete sequence of chromosome of Singulisphaera acidiphila DSM 18658.</title>
        <authorList>
            <consortium name="US DOE Joint Genome Institute (JGI-PGF)"/>
            <person name="Lucas S."/>
            <person name="Copeland A."/>
            <person name="Lapidus A."/>
            <person name="Glavina del Rio T."/>
            <person name="Dalin E."/>
            <person name="Tice H."/>
            <person name="Bruce D."/>
            <person name="Goodwin L."/>
            <person name="Pitluck S."/>
            <person name="Peters L."/>
            <person name="Ovchinnikova G."/>
            <person name="Chertkov O."/>
            <person name="Kyrpides N."/>
            <person name="Mavromatis K."/>
            <person name="Ivanova N."/>
            <person name="Brettin T."/>
            <person name="Detter J.C."/>
            <person name="Han C."/>
            <person name="Larimer F."/>
            <person name="Land M."/>
            <person name="Hauser L."/>
            <person name="Markowitz V."/>
            <person name="Cheng J.-F."/>
            <person name="Hugenholtz P."/>
            <person name="Woyke T."/>
            <person name="Wu D."/>
            <person name="Tindall B."/>
            <person name="Pomrenke H."/>
            <person name="Brambilla E."/>
            <person name="Klenk H.-P."/>
            <person name="Eisen J.A."/>
        </authorList>
    </citation>
    <scope>NUCLEOTIDE SEQUENCE [LARGE SCALE GENOMIC DNA]</scope>
    <source>
        <strain evidence="4">ATCC BAA-1392 / DSM 18658 / VKM B-2454 / MOB10</strain>
    </source>
</reference>
<dbReference type="Proteomes" id="UP000010798">
    <property type="component" value="Chromosome"/>
</dbReference>
<dbReference type="KEGG" id="saci:Sinac_3530"/>
<keyword evidence="2" id="KW-0472">Membrane</keyword>
<sequence length="93" mass="10289">MLRLMPEPPPSRLSRLLKEHPRERPRFARAVASLLGAGVVALGAMGFLVVWHLVRRGRLIREGLSPPRKVSLPDIEPTKPRPDAVEERGSGPS</sequence>
<keyword evidence="4" id="KW-1185">Reference proteome</keyword>
<organism evidence="3 4">
    <name type="scientific">Singulisphaera acidiphila (strain ATCC BAA-1392 / DSM 18658 / VKM B-2454 / MOB10)</name>
    <dbReference type="NCBI Taxonomy" id="886293"/>
    <lineage>
        <taxon>Bacteria</taxon>
        <taxon>Pseudomonadati</taxon>
        <taxon>Planctomycetota</taxon>
        <taxon>Planctomycetia</taxon>
        <taxon>Isosphaerales</taxon>
        <taxon>Isosphaeraceae</taxon>
        <taxon>Singulisphaera</taxon>
    </lineage>
</organism>
<accession>L0DGH9</accession>